<accession>A0ABU1KCI6</accession>
<feature type="chain" id="PRO_5045410099" description="Outer membrane beta-barrel porin/alpha-amylase" evidence="2">
    <location>
        <begin position="20"/>
        <end position="320"/>
    </location>
</feature>
<gene>
    <name evidence="3" type="ORF">GGR31_002856</name>
</gene>
<sequence>MRKQILPVILFLSSFLASAQYTETINSNRPGNSTGAFAVGNQVLQFETGAKLGNDDHSLLETDTNRFGIDYEVRYGIFMEQLEVSLKGTYLSSTEKQIIGGAEREYKFSNFESNTLGVKYLVYDPYKKDYLEKPNLYSWKANNSFNWGDLIPAVSVYAGANLLFGDNPYMVPNESSISPQLGVYTQNNWGKWVFVMNFIGDKFTSDFPTYMGIFTMTHGINNQVSVFGEVQIIKSDIYSDDFARIGGAYLFTKDLQLDASAMMNFKDTPSRWEVTLGISYRLDMHTEDEIIMEDNKKDKKEKKEKRNSELVNPDGTMNED</sequence>
<reference evidence="3 4" key="1">
    <citation type="submission" date="2023-07" db="EMBL/GenBank/DDBJ databases">
        <title>Genomic Encyclopedia of Type Strains, Phase IV (KMG-IV): sequencing the most valuable type-strain genomes for metagenomic binning, comparative biology and taxonomic classification.</title>
        <authorList>
            <person name="Goeker M."/>
        </authorList>
    </citation>
    <scope>NUCLEOTIDE SEQUENCE [LARGE SCALE GENOMIC DNA]</scope>
    <source>
        <strain evidence="3 4">DSM 102814</strain>
    </source>
</reference>
<dbReference type="InterPro" id="IPR025737">
    <property type="entry name" value="FApF"/>
</dbReference>
<name>A0ABU1KCI6_9FLAO</name>
<keyword evidence="2" id="KW-0732">Signal</keyword>
<dbReference type="RefSeq" id="WP_309730536.1">
    <property type="nucleotide sequence ID" value="NZ_JAVDQA010000011.1"/>
</dbReference>
<feature type="region of interest" description="Disordered" evidence="1">
    <location>
        <begin position="292"/>
        <end position="320"/>
    </location>
</feature>
<evidence type="ECO:0008006" key="5">
    <source>
        <dbReference type="Google" id="ProtNLM"/>
    </source>
</evidence>
<keyword evidence="4" id="KW-1185">Reference proteome</keyword>
<dbReference type="EMBL" id="JAVDQA010000011">
    <property type="protein sequence ID" value="MDR6302177.1"/>
    <property type="molecule type" value="Genomic_DNA"/>
</dbReference>
<evidence type="ECO:0000256" key="1">
    <source>
        <dbReference type="SAM" id="MobiDB-lite"/>
    </source>
</evidence>
<evidence type="ECO:0000313" key="3">
    <source>
        <dbReference type="EMBL" id="MDR6302177.1"/>
    </source>
</evidence>
<dbReference type="Proteomes" id="UP001257659">
    <property type="component" value="Unassembled WGS sequence"/>
</dbReference>
<organism evidence="3 4">
    <name type="scientific">Mesonia maritima</name>
    <dbReference type="NCBI Taxonomy" id="1793873"/>
    <lineage>
        <taxon>Bacteria</taxon>
        <taxon>Pseudomonadati</taxon>
        <taxon>Bacteroidota</taxon>
        <taxon>Flavobacteriia</taxon>
        <taxon>Flavobacteriales</taxon>
        <taxon>Flavobacteriaceae</taxon>
        <taxon>Mesonia</taxon>
    </lineage>
</organism>
<dbReference type="Pfam" id="PF13557">
    <property type="entry name" value="Phenol_MetA_deg"/>
    <property type="match status" value="1"/>
</dbReference>
<evidence type="ECO:0000313" key="4">
    <source>
        <dbReference type="Proteomes" id="UP001257659"/>
    </source>
</evidence>
<protein>
    <recommendedName>
        <fullName evidence="5">Outer membrane beta-barrel porin/alpha-amylase</fullName>
    </recommendedName>
</protein>
<comment type="caution">
    <text evidence="3">The sequence shown here is derived from an EMBL/GenBank/DDBJ whole genome shotgun (WGS) entry which is preliminary data.</text>
</comment>
<proteinExistence type="predicted"/>
<feature type="signal peptide" evidence="2">
    <location>
        <begin position="1"/>
        <end position="19"/>
    </location>
</feature>
<evidence type="ECO:0000256" key="2">
    <source>
        <dbReference type="SAM" id="SignalP"/>
    </source>
</evidence>